<gene>
    <name evidence="1" type="ORF">LCGC14_1009440</name>
</gene>
<sequence length="72" mass="8281">MEIVERKIYRGKLRTLVRIQVKRACGHMRPVVLNLDNVPSYKPDPKELCPDCLQKILTGNMKKMFGGNNIVL</sequence>
<dbReference type="AlphaFoldDB" id="A0A0F9N0T0"/>
<protein>
    <submittedName>
        <fullName evidence="1">Uncharacterized protein</fullName>
    </submittedName>
</protein>
<comment type="caution">
    <text evidence="1">The sequence shown here is derived from an EMBL/GenBank/DDBJ whole genome shotgun (WGS) entry which is preliminary data.</text>
</comment>
<proteinExistence type="predicted"/>
<name>A0A0F9N0T0_9ZZZZ</name>
<dbReference type="EMBL" id="LAZR01003954">
    <property type="protein sequence ID" value="KKN13145.1"/>
    <property type="molecule type" value="Genomic_DNA"/>
</dbReference>
<reference evidence="1" key="1">
    <citation type="journal article" date="2015" name="Nature">
        <title>Complex archaea that bridge the gap between prokaryotes and eukaryotes.</title>
        <authorList>
            <person name="Spang A."/>
            <person name="Saw J.H."/>
            <person name="Jorgensen S.L."/>
            <person name="Zaremba-Niedzwiedzka K."/>
            <person name="Martijn J."/>
            <person name="Lind A.E."/>
            <person name="van Eijk R."/>
            <person name="Schleper C."/>
            <person name="Guy L."/>
            <person name="Ettema T.J."/>
        </authorList>
    </citation>
    <scope>NUCLEOTIDE SEQUENCE</scope>
</reference>
<organism evidence="1">
    <name type="scientific">marine sediment metagenome</name>
    <dbReference type="NCBI Taxonomy" id="412755"/>
    <lineage>
        <taxon>unclassified sequences</taxon>
        <taxon>metagenomes</taxon>
        <taxon>ecological metagenomes</taxon>
    </lineage>
</organism>
<evidence type="ECO:0000313" key="1">
    <source>
        <dbReference type="EMBL" id="KKN13145.1"/>
    </source>
</evidence>
<accession>A0A0F9N0T0</accession>